<evidence type="ECO:0000313" key="2">
    <source>
        <dbReference type="Proteomes" id="UP000824087"/>
    </source>
</evidence>
<proteinExistence type="predicted"/>
<comment type="caution">
    <text evidence="1">The sequence shown here is derived from an EMBL/GenBank/DDBJ whole genome shotgun (WGS) entry which is preliminary data.</text>
</comment>
<protein>
    <submittedName>
        <fullName evidence="1">Uncharacterized protein</fullName>
    </submittedName>
</protein>
<dbReference type="EMBL" id="DVML01000007">
    <property type="protein sequence ID" value="HIU22065.1"/>
    <property type="molecule type" value="Genomic_DNA"/>
</dbReference>
<reference evidence="1" key="1">
    <citation type="submission" date="2020-10" db="EMBL/GenBank/DDBJ databases">
        <authorList>
            <person name="Gilroy R."/>
        </authorList>
    </citation>
    <scope>NUCLEOTIDE SEQUENCE</scope>
    <source>
        <strain evidence="1">CHK197-8231</strain>
    </source>
</reference>
<accession>A0A9D1HVM5</accession>
<dbReference type="AlphaFoldDB" id="A0A9D1HVM5"/>
<reference evidence="1" key="2">
    <citation type="journal article" date="2021" name="PeerJ">
        <title>Extensive microbial diversity within the chicken gut microbiome revealed by metagenomics and culture.</title>
        <authorList>
            <person name="Gilroy R."/>
            <person name="Ravi A."/>
            <person name="Getino M."/>
            <person name="Pursley I."/>
            <person name="Horton D.L."/>
            <person name="Alikhan N.F."/>
            <person name="Baker D."/>
            <person name="Gharbi K."/>
            <person name="Hall N."/>
            <person name="Watson M."/>
            <person name="Adriaenssens E.M."/>
            <person name="Foster-Nyarko E."/>
            <person name="Jarju S."/>
            <person name="Secka A."/>
            <person name="Antonio M."/>
            <person name="Oren A."/>
            <person name="Chaudhuri R.R."/>
            <person name="La Ragione R."/>
            <person name="Hildebrand F."/>
            <person name="Pallen M.J."/>
        </authorList>
    </citation>
    <scope>NUCLEOTIDE SEQUENCE</scope>
    <source>
        <strain evidence="1">CHK197-8231</strain>
    </source>
</reference>
<evidence type="ECO:0000313" key="1">
    <source>
        <dbReference type="EMBL" id="HIU22065.1"/>
    </source>
</evidence>
<organism evidence="1 2">
    <name type="scientific">Candidatus Fimihabitans intestinipullorum</name>
    <dbReference type="NCBI Taxonomy" id="2840820"/>
    <lineage>
        <taxon>Bacteria</taxon>
        <taxon>Bacillati</taxon>
        <taxon>Mycoplasmatota</taxon>
        <taxon>Mycoplasmatota incertae sedis</taxon>
        <taxon>Candidatus Fimihabitans</taxon>
    </lineage>
</organism>
<sequence>MNVIVANRYQSLLQGLNIDIIKQMVGEFEVDDIISTFQNFFYQRMILDITAIKNYKDVKTLQKLSISLDMDKVILLLDDSPESTSPDYISKLVSMGIYNFTKNAEGIMYLYNNPNSYRDVAQYQQLDVVTPIVQGQDGASVNQTGLMQPEHGRIIGVKNVTDDSGATTLIYMMKKQLEKNYSVVAIEVDKRDFMFFREKGLVSTNTQGIGNEVSKYSNKDVILIDINRSASAESLCTEVFYLIEPSIIKLNKLMMTDGKVLQKLKGKKVILNQSLLSSKDVLDFEYESKIKIFYNMPPLNEREANIQVLNSFLTKAGFTRQAGGEQEKKSKLLGIFNI</sequence>
<name>A0A9D1HVM5_9BACT</name>
<dbReference type="Proteomes" id="UP000824087">
    <property type="component" value="Unassembled WGS sequence"/>
</dbReference>
<gene>
    <name evidence="1" type="ORF">IAD49_00570</name>
</gene>